<sequence length="102" mass="10885">MYPLVNPLLVLGRNEIVKAPAHHYRRLEEEIVGAVLCIENRSRMSPTRADCLGRGLKLNIPSLHSAFGSSVSPVPSKSSGLLGIGLGGISKGSPQRLAIINM</sequence>
<keyword evidence="2" id="KW-1185">Reference proteome</keyword>
<name>A0A0C9YIE0_9AGAM</name>
<evidence type="ECO:0000313" key="2">
    <source>
        <dbReference type="Proteomes" id="UP000054018"/>
    </source>
</evidence>
<dbReference type="EMBL" id="KN833989">
    <property type="protein sequence ID" value="KIK13529.1"/>
    <property type="molecule type" value="Genomic_DNA"/>
</dbReference>
<proteinExistence type="predicted"/>
<dbReference type="HOGENOM" id="CLU_2284171_0_0_1"/>
<dbReference type="Proteomes" id="UP000054018">
    <property type="component" value="Unassembled WGS sequence"/>
</dbReference>
<organism evidence="1 2">
    <name type="scientific">Pisolithus microcarpus 441</name>
    <dbReference type="NCBI Taxonomy" id="765257"/>
    <lineage>
        <taxon>Eukaryota</taxon>
        <taxon>Fungi</taxon>
        <taxon>Dikarya</taxon>
        <taxon>Basidiomycota</taxon>
        <taxon>Agaricomycotina</taxon>
        <taxon>Agaricomycetes</taxon>
        <taxon>Agaricomycetidae</taxon>
        <taxon>Boletales</taxon>
        <taxon>Sclerodermatineae</taxon>
        <taxon>Pisolithaceae</taxon>
        <taxon>Pisolithus</taxon>
    </lineage>
</organism>
<evidence type="ECO:0000313" key="1">
    <source>
        <dbReference type="EMBL" id="KIK13529.1"/>
    </source>
</evidence>
<gene>
    <name evidence="1" type="ORF">PISMIDRAFT_688599</name>
</gene>
<accession>A0A0C9YIE0</accession>
<reference evidence="2" key="2">
    <citation type="submission" date="2015-01" db="EMBL/GenBank/DDBJ databases">
        <title>Evolutionary Origins and Diversification of the Mycorrhizal Mutualists.</title>
        <authorList>
            <consortium name="DOE Joint Genome Institute"/>
            <consortium name="Mycorrhizal Genomics Consortium"/>
            <person name="Kohler A."/>
            <person name="Kuo A."/>
            <person name="Nagy L.G."/>
            <person name="Floudas D."/>
            <person name="Copeland A."/>
            <person name="Barry K.W."/>
            <person name="Cichocki N."/>
            <person name="Veneault-Fourrey C."/>
            <person name="LaButti K."/>
            <person name="Lindquist E.A."/>
            <person name="Lipzen A."/>
            <person name="Lundell T."/>
            <person name="Morin E."/>
            <person name="Murat C."/>
            <person name="Riley R."/>
            <person name="Ohm R."/>
            <person name="Sun H."/>
            <person name="Tunlid A."/>
            <person name="Henrissat B."/>
            <person name="Grigoriev I.V."/>
            <person name="Hibbett D.S."/>
            <person name="Martin F."/>
        </authorList>
    </citation>
    <scope>NUCLEOTIDE SEQUENCE [LARGE SCALE GENOMIC DNA]</scope>
    <source>
        <strain evidence="2">441</strain>
    </source>
</reference>
<dbReference type="AlphaFoldDB" id="A0A0C9YIE0"/>
<protein>
    <submittedName>
        <fullName evidence="1">Uncharacterized protein</fullName>
    </submittedName>
</protein>
<reference evidence="1 2" key="1">
    <citation type="submission" date="2014-04" db="EMBL/GenBank/DDBJ databases">
        <authorList>
            <consortium name="DOE Joint Genome Institute"/>
            <person name="Kuo A."/>
            <person name="Kohler A."/>
            <person name="Costa M.D."/>
            <person name="Nagy L.G."/>
            <person name="Floudas D."/>
            <person name="Copeland A."/>
            <person name="Barry K.W."/>
            <person name="Cichocki N."/>
            <person name="Veneault-Fourrey C."/>
            <person name="LaButti K."/>
            <person name="Lindquist E.A."/>
            <person name="Lipzen A."/>
            <person name="Lundell T."/>
            <person name="Morin E."/>
            <person name="Murat C."/>
            <person name="Sun H."/>
            <person name="Tunlid A."/>
            <person name="Henrissat B."/>
            <person name="Grigoriev I.V."/>
            <person name="Hibbett D.S."/>
            <person name="Martin F."/>
            <person name="Nordberg H.P."/>
            <person name="Cantor M.N."/>
            <person name="Hua S.X."/>
        </authorList>
    </citation>
    <scope>NUCLEOTIDE SEQUENCE [LARGE SCALE GENOMIC DNA]</scope>
    <source>
        <strain evidence="1 2">441</strain>
    </source>
</reference>